<keyword evidence="2" id="KW-1185">Reference proteome</keyword>
<evidence type="ECO:0000313" key="2">
    <source>
        <dbReference type="Proteomes" id="UP000823775"/>
    </source>
</evidence>
<proteinExistence type="predicted"/>
<reference evidence="1 2" key="1">
    <citation type="journal article" date="2021" name="BMC Genomics">
        <title>Datura genome reveals duplications of psychoactive alkaloid biosynthetic genes and high mutation rate following tissue culture.</title>
        <authorList>
            <person name="Rajewski A."/>
            <person name="Carter-House D."/>
            <person name="Stajich J."/>
            <person name="Litt A."/>
        </authorList>
    </citation>
    <scope>NUCLEOTIDE SEQUENCE [LARGE SCALE GENOMIC DNA]</scope>
    <source>
        <strain evidence="1">AR-01</strain>
    </source>
</reference>
<evidence type="ECO:0000313" key="1">
    <source>
        <dbReference type="EMBL" id="MCD9639321.1"/>
    </source>
</evidence>
<organism evidence="1 2">
    <name type="scientific">Datura stramonium</name>
    <name type="common">Jimsonweed</name>
    <name type="synonym">Common thornapple</name>
    <dbReference type="NCBI Taxonomy" id="4076"/>
    <lineage>
        <taxon>Eukaryota</taxon>
        <taxon>Viridiplantae</taxon>
        <taxon>Streptophyta</taxon>
        <taxon>Embryophyta</taxon>
        <taxon>Tracheophyta</taxon>
        <taxon>Spermatophyta</taxon>
        <taxon>Magnoliopsida</taxon>
        <taxon>eudicotyledons</taxon>
        <taxon>Gunneridae</taxon>
        <taxon>Pentapetalae</taxon>
        <taxon>asterids</taxon>
        <taxon>lamiids</taxon>
        <taxon>Solanales</taxon>
        <taxon>Solanaceae</taxon>
        <taxon>Solanoideae</taxon>
        <taxon>Datureae</taxon>
        <taxon>Datura</taxon>
    </lineage>
</organism>
<name>A0ABS8UYL7_DATST</name>
<dbReference type="EMBL" id="JACEIK010002889">
    <property type="protein sequence ID" value="MCD9639321.1"/>
    <property type="molecule type" value="Genomic_DNA"/>
</dbReference>
<dbReference type="Proteomes" id="UP000823775">
    <property type="component" value="Unassembled WGS sequence"/>
</dbReference>
<protein>
    <submittedName>
        <fullName evidence="1">Uncharacterized protein</fullName>
    </submittedName>
</protein>
<sequence>MIDSLKVLRADGIGLNQILCTTNEWKSLQALFSSWISKPRISPEISWAFLPSSLQELEVFCDENGPFSKLQDEMLPPQGLYEEGIFSTFLPGNKIPSWFTKLENTNAVSFTISQPLNNIQGLSIAVVYTSSENQEEFSRAYWRKQENIVHNTTKELKWMHHPRVFGIQKVKELGIDLVCDGAKELSDLSSCRVSSPVIPVFSNDKVPGDVSQRGRVFKIGS</sequence>
<gene>
    <name evidence="1" type="ORF">HAX54_023751</name>
</gene>
<comment type="caution">
    <text evidence="1">The sequence shown here is derived from an EMBL/GenBank/DDBJ whole genome shotgun (WGS) entry which is preliminary data.</text>
</comment>
<accession>A0ABS8UYL7</accession>